<keyword evidence="7" id="KW-1185">Reference proteome</keyword>
<evidence type="ECO:0000256" key="2">
    <source>
        <dbReference type="ARBA" id="ARBA00022630"/>
    </source>
</evidence>
<dbReference type="Proteomes" id="UP000829685">
    <property type="component" value="Unassembled WGS sequence"/>
</dbReference>
<evidence type="ECO:0000259" key="5">
    <source>
        <dbReference type="Pfam" id="PF00724"/>
    </source>
</evidence>
<dbReference type="InterPro" id="IPR051799">
    <property type="entry name" value="NADH_flavin_oxidoreductase"/>
</dbReference>
<dbReference type="Pfam" id="PF00724">
    <property type="entry name" value="Oxidored_FMN"/>
    <property type="match status" value="1"/>
</dbReference>
<dbReference type="InterPro" id="IPR001155">
    <property type="entry name" value="OxRdtase_FMN_N"/>
</dbReference>
<sequence>MASQRYGTTDVDISSLAQPLQFHPSGQIAKNRFMKAPMGEGLASWSPTDLQQRGVPTDELVELYRRWGKGQNSWGLIVTGNVETDFRSISAAGDMIVTPECEPIGERFEMFKKIAAAGKADGSLMIAQITHPGRQLQYRYNPVAVSASDVQLDKGNGVEYATPHPATEEEIARLIAGFAHAAAYLEKAGFDGVELHAAHGYLLSQFLSRLTNKRTDAYGPQTMESRLRFVSEVARAIKARVRPGFVVAAKLNSVEFQDGGVTPREARELCQALEALGFDFVELSGGMAGQSGMHWEKESTRRREAFFLEWAETITKALGPDTKLRVYLSGGFRSAEAMVRSLDTVDGVGIGRPATAEPELCRDILHGRVIGARKPMRPLENDLSLGLAVSQAQLAQIGSGKEPFDAGDEAAMEIFQADMTIWQQRVVEDGDKLEFVLPPRYSGPHRHYRR</sequence>
<keyword evidence="4" id="KW-0560">Oxidoreductase</keyword>
<reference evidence="6" key="1">
    <citation type="submission" date="2021-03" db="EMBL/GenBank/DDBJ databases">
        <title>Revisited historic fungal species revealed as producer of novel bioactive compounds through whole genome sequencing and comparative genomics.</title>
        <authorList>
            <person name="Vignolle G.A."/>
            <person name="Hochenegger N."/>
            <person name="Mach R.L."/>
            <person name="Mach-Aigner A.R."/>
            <person name="Javad Rahimi M."/>
            <person name="Salim K.A."/>
            <person name="Chan C.M."/>
            <person name="Lim L.B.L."/>
            <person name="Cai F."/>
            <person name="Druzhinina I.S."/>
            <person name="U'Ren J.M."/>
            <person name="Derntl C."/>
        </authorList>
    </citation>
    <scope>NUCLEOTIDE SEQUENCE</scope>
    <source>
        <strain evidence="6">TUCIM 5799</strain>
    </source>
</reference>
<dbReference type="AlphaFoldDB" id="A0A9Q0ANZ7"/>
<comment type="similarity">
    <text evidence="1">Belongs to the NADH:flavin oxidoreductase/NADH oxidase family.</text>
</comment>
<organism evidence="6 7">
    <name type="scientific">Neoarthrinium moseri</name>
    <dbReference type="NCBI Taxonomy" id="1658444"/>
    <lineage>
        <taxon>Eukaryota</taxon>
        <taxon>Fungi</taxon>
        <taxon>Dikarya</taxon>
        <taxon>Ascomycota</taxon>
        <taxon>Pezizomycotina</taxon>
        <taxon>Sordariomycetes</taxon>
        <taxon>Xylariomycetidae</taxon>
        <taxon>Amphisphaeriales</taxon>
        <taxon>Apiosporaceae</taxon>
        <taxon>Neoarthrinium</taxon>
    </lineage>
</organism>
<comment type="caution">
    <text evidence="6">The sequence shown here is derived from an EMBL/GenBank/DDBJ whole genome shotgun (WGS) entry which is preliminary data.</text>
</comment>
<feature type="domain" description="NADH:flavin oxidoreductase/NADH oxidase N-terminal" evidence="5">
    <location>
        <begin position="18"/>
        <end position="368"/>
    </location>
</feature>
<proteinExistence type="inferred from homology"/>
<evidence type="ECO:0000313" key="7">
    <source>
        <dbReference type="Proteomes" id="UP000829685"/>
    </source>
</evidence>
<dbReference type="SUPFAM" id="SSF51395">
    <property type="entry name" value="FMN-linked oxidoreductases"/>
    <property type="match status" value="1"/>
</dbReference>
<gene>
    <name evidence="6" type="ORF">JX265_007185</name>
</gene>
<dbReference type="EMBL" id="JAFIMR010000017">
    <property type="protein sequence ID" value="KAI1868362.1"/>
    <property type="molecule type" value="Genomic_DNA"/>
</dbReference>
<dbReference type="PANTHER" id="PTHR43656">
    <property type="entry name" value="BINDING OXIDOREDUCTASE, PUTATIVE (AFU_ORTHOLOGUE AFUA_2G08260)-RELATED"/>
    <property type="match status" value="1"/>
</dbReference>
<evidence type="ECO:0000313" key="6">
    <source>
        <dbReference type="EMBL" id="KAI1868362.1"/>
    </source>
</evidence>
<dbReference type="InterPro" id="IPR013785">
    <property type="entry name" value="Aldolase_TIM"/>
</dbReference>
<evidence type="ECO:0000256" key="1">
    <source>
        <dbReference type="ARBA" id="ARBA00005979"/>
    </source>
</evidence>
<dbReference type="PANTHER" id="PTHR43656:SF5">
    <property type="entry name" value="NADH:FLAVIN OXIDOREDUCTASE_NADH OXIDASE N-TERMINAL DOMAIN-CONTAINING PROTEIN"/>
    <property type="match status" value="1"/>
</dbReference>
<keyword evidence="2" id="KW-0285">Flavoprotein</keyword>
<dbReference type="GO" id="GO:0016491">
    <property type="term" value="F:oxidoreductase activity"/>
    <property type="evidence" value="ECO:0007669"/>
    <property type="project" value="UniProtKB-KW"/>
</dbReference>
<protein>
    <recommendedName>
        <fullName evidence="5">NADH:flavin oxidoreductase/NADH oxidase N-terminal domain-containing protein</fullName>
    </recommendedName>
</protein>
<dbReference type="Gene3D" id="3.20.20.70">
    <property type="entry name" value="Aldolase class I"/>
    <property type="match status" value="1"/>
</dbReference>
<evidence type="ECO:0000256" key="3">
    <source>
        <dbReference type="ARBA" id="ARBA00022643"/>
    </source>
</evidence>
<name>A0A9Q0ANZ7_9PEZI</name>
<accession>A0A9Q0ANZ7</accession>
<evidence type="ECO:0000256" key="4">
    <source>
        <dbReference type="ARBA" id="ARBA00023002"/>
    </source>
</evidence>
<dbReference type="GO" id="GO:0010181">
    <property type="term" value="F:FMN binding"/>
    <property type="evidence" value="ECO:0007669"/>
    <property type="project" value="InterPro"/>
</dbReference>
<keyword evidence="3" id="KW-0288">FMN</keyword>